<feature type="transmembrane region" description="Helical" evidence="2">
    <location>
        <begin position="12"/>
        <end position="29"/>
    </location>
</feature>
<dbReference type="OrthoDB" id="342730at2759"/>
<keyword evidence="1" id="KW-0479">Metal-binding</keyword>
<evidence type="ECO:0000256" key="1">
    <source>
        <dbReference type="PROSITE-ProRule" id="PRU00024"/>
    </source>
</evidence>
<evidence type="ECO:0000256" key="2">
    <source>
        <dbReference type="SAM" id="Phobius"/>
    </source>
</evidence>
<proteinExistence type="predicted"/>
<reference evidence="4 5" key="1">
    <citation type="submission" date="2019-01" db="EMBL/GenBank/DDBJ databases">
        <authorList>
            <person name="Sayadi A."/>
        </authorList>
    </citation>
    <scope>NUCLEOTIDE SEQUENCE [LARGE SCALE GENOMIC DNA]</scope>
</reference>
<keyword evidence="2" id="KW-1133">Transmembrane helix</keyword>
<gene>
    <name evidence="4" type="ORF">CALMAC_LOCUS2711</name>
</gene>
<dbReference type="SMART" id="SM00336">
    <property type="entry name" value="BBOX"/>
    <property type="match status" value="1"/>
</dbReference>
<name>A0A653BR59_CALMS</name>
<dbReference type="EMBL" id="CAACVG010003402">
    <property type="protein sequence ID" value="VEN37476.1"/>
    <property type="molecule type" value="Genomic_DNA"/>
</dbReference>
<dbReference type="Gene3D" id="3.30.160.60">
    <property type="entry name" value="Classic Zinc Finger"/>
    <property type="match status" value="1"/>
</dbReference>
<evidence type="ECO:0000313" key="4">
    <source>
        <dbReference type="EMBL" id="VEN37476.1"/>
    </source>
</evidence>
<accession>A0A653BR59</accession>
<keyword evidence="2" id="KW-0472">Membrane</keyword>
<dbReference type="GO" id="GO:0008270">
    <property type="term" value="F:zinc ion binding"/>
    <property type="evidence" value="ECO:0007669"/>
    <property type="project" value="UniProtKB-KW"/>
</dbReference>
<dbReference type="Pfam" id="PF22586">
    <property type="entry name" value="ANCHR-like_BBOX"/>
    <property type="match status" value="1"/>
</dbReference>
<keyword evidence="1" id="KW-0863">Zinc-finger</keyword>
<sequence length="165" mass="17901">MCDSSNGTVEVKNYFCVVFLCVLPLFITYHRPSPKPHGTDSTRMSCLTTNSFSTSTSSTIPISIGANSSAESPLDSFISGIISAVTIDESSKLCSNCEEGATAFSKCMDCSEQLCDGCVRAHQRVRLTKDHRISRFDGSTNNSSISPQNNGLNGISNYICRPCYR</sequence>
<keyword evidence="2" id="KW-0812">Transmembrane</keyword>
<evidence type="ECO:0000259" key="3">
    <source>
        <dbReference type="PROSITE" id="PS50119"/>
    </source>
</evidence>
<dbReference type="AlphaFoldDB" id="A0A653BR59"/>
<dbReference type="Proteomes" id="UP000410492">
    <property type="component" value="Unassembled WGS sequence"/>
</dbReference>
<organism evidence="4 5">
    <name type="scientific">Callosobruchus maculatus</name>
    <name type="common">Southern cowpea weevil</name>
    <name type="synonym">Pulse bruchid</name>
    <dbReference type="NCBI Taxonomy" id="64391"/>
    <lineage>
        <taxon>Eukaryota</taxon>
        <taxon>Metazoa</taxon>
        <taxon>Ecdysozoa</taxon>
        <taxon>Arthropoda</taxon>
        <taxon>Hexapoda</taxon>
        <taxon>Insecta</taxon>
        <taxon>Pterygota</taxon>
        <taxon>Neoptera</taxon>
        <taxon>Endopterygota</taxon>
        <taxon>Coleoptera</taxon>
        <taxon>Polyphaga</taxon>
        <taxon>Cucujiformia</taxon>
        <taxon>Chrysomeloidea</taxon>
        <taxon>Chrysomelidae</taxon>
        <taxon>Bruchinae</taxon>
        <taxon>Bruchini</taxon>
        <taxon>Callosobruchus</taxon>
    </lineage>
</organism>
<protein>
    <recommendedName>
        <fullName evidence="3">B box-type domain-containing protein</fullName>
    </recommendedName>
</protein>
<keyword evidence="1" id="KW-0862">Zinc</keyword>
<dbReference type="InterPro" id="IPR000315">
    <property type="entry name" value="Znf_B-box"/>
</dbReference>
<evidence type="ECO:0000313" key="5">
    <source>
        <dbReference type="Proteomes" id="UP000410492"/>
    </source>
</evidence>
<dbReference type="PROSITE" id="PS50119">
    <property type="entry name" value="ZF_BBOX"/>
    <property type="match status" value="1"/>
</dbReference>
<feature type="domain" description="B box-type" evidence="3">
    <location>
        <begin position="89"/>
        <end position="136"/>
    </location>
</feature>
<keyword evidence="5" id="KW-1185">Reference proteome</keyword>